<organism evidence="1">
    <name type="scientific">Desulfitobacterium hafniense</name>
    <name type="common">Desulfitobacterium frappieri</name>
    <dbReference type="NCBI Taxonomy" id="49338"/>
    <lineage>
        <taxon>Bacteria</taxon>
        <taxon>Bacillati</taxon>
        <taxon>Bacillota</taxon>
        <taxon>Clostridia</taxon>
        <taxon>Eubacteriales</taxon>
        <taxon>Desulfitobacteriaceae</taxon>
        <taxon>Desulfitobacterium</taxon>
    </lineage>
</organism>
<accession>A0A098AYZ0</accession>
<evidence type="ECO:0000313" key="3">
    <source>
        <dbReference type="Proteomes" id="UP000054623"/>
    </source>
</evidence>
<dbReference type="Proteomes" id="UP000054623">
    <property type="component" value="Unassembled WGS sequence"/>
</dbReference>
<reference evidence="1" key="1">
    <citation type="submission" date="2014-07" db="EMBL/GenBank/DDBJ databases">
        <authorList>
            <person name="Hornung V.Bastian."/>
        </authorList>
    </citation>
    <scope>NUCLEOTIDE SEQUENCE</scope>
    <source>
        <strain evidence="1">PCE-S</strain>
    </source>
</reference>
<dbReference type="RefSeq" id="WP_005816859.1">
    <property type="nucleotide sequence ID" value="NZ_CABKQQ010000060.1"/>
</dbReference>
<dbReference type="AlphaFoldDB" id="A0A098AYZ0"/>
<evidence type="ECO:0000313" key="1">
    <source>
        <dbReference type="EMBL" id="CDX01332.1"/>
    </source>
</evidence>
<evidence type="ECO:0000313" key="2">
    <source>
        <dbReference type="EMBL" id="KTE92363.1"/>
    </source>
</evidence>
<gene>
    <name evidence="2" type="ORF">AT727_19435</name>
    <name evidence="1" type="ORF">DPCES_1445</name>
</gene>
<dbReference type="PATRIC" id="fig|49338.4.peg.1555"/>
<dbReference type="EMBL" id="LOCK01000015">
    <property type="protein sequence ID" value="KTE92363.1"/>
    <property type="molecule type" value="Genomic_DNA"/>
</dbReference>
<protein>
    <submittedName>
        <fullName evidence="1">Uncharacterized protein</fullName>
    </submittedName>
</protein>
<dbReference type="OrthoDB" id="2087507at2"/>
<proteinExistence type="predicted"/>
<reference evidence="2 3" key="2">
    <citation type="submission" date="2015-12" db="EMBL/GenBank/DDBJ databases">
        <title>Draft Genome Sequence of Desulfitobacterium hafniense Strain DH, a Sulfate-reducing Bacterium Isolated from Paddy Soils.</title>
        <authorList>
            <person name="Bao P."/>
            <person name="Zhang X."/>
            <person name="Li G."/>
        </authorList>
    </citation>
    <scope>NUCLEOTIDE SEQUENCE [LARGE SCALE GENOMIC DNA]</scope>
    <source>
        <strain evidence="2 3">DH</strain>
    </source>
</reference>
<dbReference type="EMBL" id="LK996017">
    <property type="protein sequence ID" value="CDX01332.1"/>
    <property type="molecule type" value="Genomic_DNA"/>
</dbReference>
<name>A0A098AYZ0_DESHA</name>
<sequence>MKKKLGVIAVLTIIIVIGLLFLSTGGKMASVMLVDYSLSEDGKMITLKVGVASSMGYVRTLKTSEDGNKKRITFYSTYGLNSNIGAKNEFQVELSPYCDEIYFYSGNDEYKLKLQKSSQTNAWERSK</sequence>